<dbReference type="PANTHER" id="PTHR46696">
    <property type="entry name" value="P450, PUTATIVE (EUROFUNG)-RELATED"/>
    <property type="match status" value="1"/>
</dbReference>
<dbReference type="Gene3D" id="1.10.630.10">
    <property type="entry name" value="Cytochrome P450"/>
    <property type="match status" value="1"/>
</dbReference>
<dbReference type="PANTHER" id="PTHR46696:SF4">
    <property type="entry name" value="BIOTIN BIOSYNTHESIS CYTOCHROME P450"/>
    <property type="match status" value="1"/>
</dbReference>
<sequence>MSGAAAHPIGDLDLIDLTDPHTFQRDDLPDMWRAFRDRSPVHWHPARGDAPGFWALSRYPDVLAVYRDADRFWSEGGTVLATLLAGGDSAAGKMLAVTDGVRHREIKAVLQRSFSARVVARINERIRARTRRLVAEVLDAGEVDFVPRVAEQLPMATIGDLLDLPAADLPMLLRCNKLALSSDTGTTSPLESVAARNEILLYFADLVAARRRNPGDDVVSALATARINGSPLREDEVVYNCYSLIIGGDESSRVAATGTVLALARHHDQWRALLDGSASVATATEEALRWTTPAMHFGRRATADVEIAGVRVRAGDIVTLWNTSANFDETEFADPGSFRLGRRPNRHLALGHGPHFCLGAFLGRAELSGLLDCLRDLVGGIEVTGAPRRIYSNFLFGHSSLPVVFRPRRSAR</sequence>
<organism evidence="2 3">
    <name type="scientific">Plantactinospora siamensis</name>
    <dbReference type="NCBI Taxonomy" id="555372"/>
    <lineage>
        <taxon>Bacteria</taxon>
        <taxon>Bacillati</taxon>
        <taxon>Actinomycetota</taxon>
        <taxon>Actinomycetes</taxon>
        <taxon>Micromonosporales</taxon>
        <taxon>Micromonosporaceae</taxon>
        <taxon>Plantactinospora</taxon>
    </lineage>
</organism>
<reference evidence="2 3" key="1">
    <citation type="submission" date="2024-09" db="EMBL/GenBank/DDBJ databases">
        <authorList>
            <person name="Sun Q."/>
            <person name="Mori K."/>
        </authorList>
    </citation>
    <scope>NUCLEOTIDE SEQUENCE [LARGE SCALE GENOMIC DNA]</scope>
    <source>
        <strain evidence="2 3">TBRC 2205</strain>
    </source>
</reference>
<evidence type="ECO:0000256" key="1">
    <source>
        <dbReference type="ARBA" id="ARBA00010617"/>
    </source>
</evidence>
<accession>A0ABV6P4D4</accession>
<dbReference type="InterPro" id="IPR001128">
    <property type="entry name" value="Cyt_P450"/>
</dbReference>
<keyword evidence="3" id="KW-1185">Reference proteome</keyword>
<dbReference type="Proteomes" id="UP001589894">
    <property type="component" value="Unassembled WGS sequence"/>
</dbReference>
<evidence type="ECO:0000313" key="2">
    <source>
        <dbReference type="EMBL" id="MFC0567898.1"/>
    </source>
</evidence>
<protein>
    <submittedName>
        <fullName evidence="2">Cytochrome P450</fullName>
    </submittedName>
</protein>
<evidence type="ECO:0000313" key="3">
    <source>
        <dbReference type="Proteomes" id="UP001589894"/>
    </source>
</evidence>
<dbReference type="InterPro" id="IPR002397">
    <property type="entry name" value="Cyt_P450_B"/>
</dbReference>
<dbReference type="Pfam" id="PF00067">
    <property type="entry name" value="p450"/>
    <property type="match status" value="1"/>
</dbReference>
<proteinExistence type="inferred from homology"/>
<dbReference type="InterPro" id="IPR036396">
    <property type="entry name" value="Cyt_P450_sf"/>
</dbReference>
<comment type="similarity">
    <text evidence="1">Belongs to the cytochrome P450 family.</text>
</comment>
<name>A0ABV6P4D4_9ACTN</name>
<dbReference type="SUPFAM" id="SSF48264">
    <property type="entry name" value="Cytochrome P450"/>
    <property type="match status" value="1"/>
</dbReference>
<dbReference type="PRINTS" id="PR00359">
    <property type="entry name" value="BP450"/>
</dbReference>
<gene>
    <name evidence="2" type="ORF">ACFFHU_27615</name>
</gene>
<dbReference type="RefSeq" id="WP_377343259.1">
    <property type="nucleotide sequence ID" value="NZ_JBHLUE010000026.1"/>
</dbReference>
<dbReference type="EMBL" id="JBHLUE010000026">
    <property type="protein sequence ID" value="MFC0567898.1"/>
    <property type="molecule type" value="Genomic_DNA"/>
</dbReference>
<dbReference type="CDD" id="cd11033">
    <property type="entry name" value="CYP142-like"/>
    <property type="match status" value="1"/>
</dbReference>
<comment type="caution">
    <text evidence="2">The sequence shown here is derived from an EMBL/GenBank/DDBJ whole genome shotgun (WGS) entry which is preliminary data.</text>
</comment>